<feature type="non-terminal residue" evidence="3">
    <location>
        <position position="351"/>
    </location>
</feature>
<evidence type="ECO:0000259" key="1">
    <source>
        <dbReference type="Pfam" id="PF06985"/>
    </source>
</evidence>
<dbReference type="Pfam" id="PF06985">
    <property type="entry name" value="HET"/>
    <property type="match status" value="1"/>
</dbReference>
<dbReference type="OrthoDB" id="20872at2759"/>
<reference evidence="3 4" key="1">
    <citation type="submission" date="2017-03" db="EMBL/GenBank/DDBJ databases">
        <title>Genomes of endolithic fungi from Antarctica.</title>
        <authorList>
            <person name="Coleine C."/>
            <person name="Masonjones S."/>
            <person name="Stajich J.E."/>
        </authorList>
    </citation>
    <scope>NUCLEOTIDE SEQUENCE [LARGE SCALE GENOMIC DNA]</scope>
    <source>
        <strain evidence="3 4">CCFEE 5187</strain>
    </source>
</reference>
<name>A0A4U0XXJ2_9PEZI</name>
<dbReference type="AlphaFoldDB" id="A0A4U0XXJ2"/>
<dbReference type="EMBL" id="NAJN01000061">
    <property type="protein sequence ID" value="TKA80343.1"/>
    <property type="molecule type" value="Genomic_DNA"/>
</dbReference>
<dbReference type="STRING" id="331657.A0A4U0XXJ2"/>
<feature type="domain" description="DUF8212" evidence="2">
    <location>
        <begin position="222"/>
        <end position="256"/>
    </location>
</feature>
<feature type="domain" description="Heterokaryon incompatibility" evidence="1">
    <location>
        <begin position="22"/>
        <end position="110"/>
    </location>
</feature>
<gene>
    <name evidence="3" type="ORF">B0A49_03082</name>
</gene>
<organism evidence="3 4">
    <name type="scientific">Cryomyces minteri</name>
    <dbReference type="NCBI Taxonomy" id="331657"/>
    <lineage>
        <taxon>Eukaryota</taxon>
        <taxon>Fungi</taxon>
        <taxon>Dikarya</taxon>
        <taxon>Ascomycota</taxon>
        <taxon>Pezizomycotina</taxon>
        <taxon>Dothideomycetes</taxon>
        <taxon>Dothideomycetes incertae sedis</taxon>
        <taxon>Cryomyces</taxon>
    </lineage>
</organism>
<keyword evidence="4" id="KW-1185">Reference proteome</keyword>
<dbReference type="PANTHER" id="PTHR10622">
    <property type="entry name" value="HET DOMAIN-CONTAINING PROTEIN"/>
    <property type="match status" value="1"/>
</dbReference>
<evidence type="ECO:0000313" key="3">
    <source>
        <dbReference type="EMBL" id="TKA80343.1"/>
    </source>
</evidence>
<proteinExistence type="predicted"/>
<accession>A0A4U0XXJ2</accession>
<dbReference type="PANTHER" id="PTHR10622:SF10">
    <property type="entry name" value="HET DOMAIN-CONTAINING PROTEIN"/>
    <property type="match status" value="1"/>
</dbReference>
<dbReference type="Proteomes" id="UP000308768">
    <property type="component" value="Unassembled WGS sequence"/>
</dbReference>
<dbReference type="Pfam" id="PF26640">
    <property type="entry name" value="DUF8212"/>
    <property type="match status" value="1"/>
</dbReference>
<dbReference type="InterPro" id="IPR010730">
    <property type="entry name" value="HET"/>
</dbReference>
<evidence type="ECO:0000313" key="4">
    <source>
        <dbReference type="Proteomes" id="UP000308768"/>
    </source>
</evidence>
<comment type="caution">
    <text evidence="3">The sequence shown here is derived from an EMBL/GenBank/DDBJ whole genome shotgun (WGS) entry which is preliminary data.</text>
</comment>
<dbReference type="InterPro" id="IPR058525">
    <property type="entry name" value="DUF8212"/>
</dbReference>
<sequence>MRLLHTSTLQLEDFPADKIPAYAILSHTWGDNEVGFADMERGTAEAKAGYHKIRHSCEKAVSDKHYYIWIDTCCINQSSSADLSEAINSMYSWYQRARVCYAYLADVSAHVSPREPSSEFAESRWFKRGWTLQELIGPSHLVFFSHDWIEVGTKSDLSDILSEITGISVGILTGTKDLESASVAKRMSWVNERETTRPEDIAYCLMGLFNVNMPMLYGEEEKAFTRLQEEIMKHSDDESLFAWTDKDAPSTSHSGLLVRHAKNFADSGNVMPYHDQRSAPFSMSNKGLRIEFPLSPHEGDYIAALNCPAPPEYENFLGIRLKCVSSEDNQYTRVMPQTFYEVAVRGSMKTV</sequence>
<evidence type="ECO:0000259" key="2">
    <source>
        <dbReference type="Pfam" id="PF26640"/>
    </source>
</evidence>
<protein>
    <submittedName>
        <fullName evidence="3">Uncharacterized protein</fullName>
    </submittedName>
</protein>